<keyword evidence="4" id="KW-1185">Reference proteome</keyword>
<dbReference type="EMBL" id="JAGUCO010000005">
    <property type="protein sequence ID" value="MBS2098419.1"/>
    <property type="molecule type" value="Genomic_DNA"/>
</dbReference>
<name>A0ABS5JU84_9BACT</name>
<protein>
    <submittedName>
        <fullName evidence="3">Glycoside hydrolase family 88 protein</fullName>
    </submittedName>
</protein>
<dbReference type="InterPro" id="IPR010905">
    <property type="entry name" value="Glyco_hydro_88"/>
</dbReference>
<reference evidence="3 4" key="1">
    <citation type="journal article" date="2015" name="Int. J. Syst. Evol. Microbiol.">
        <title>Carboxylicivirga linearis sp. nov., isolated from a sea cucumber culture pond.</title>
        <authorList>
            <person name="Wang F.Q."/>
            <person name="Zhou Y.X."/>
            <person name="Lin X.Z."/>
            <person name="Chen G.J."/>
            <person name="Du Z.J."/>
        </authorList>
    </citation>
    <scope>NUCLEOTIDE SEQUENCE [LARGE SCALE GENOMIC DNA]</scope>
    <source>
        <strain evidence="3 4">FB218</strain>
    </source>
</reference>
<feature type="chain" id="PRO_5047015956" evidence="2">
    <location>
        <begin position="26"/>
        <end position="402"/>
    </location>
</feature>
<evidence type="ECO:0000256" key="1">
    <source>
        <dbReference type="ARBA" id="ARBA00022801"/>
    </source>
</evidence>
<dbReference type="Proteomes" id="UP000708576">
    <property type="component" value="Unassembled WGS sequence"/>
</dbReference>
<evidence type="ECO:0000313" key="4">
    <source>
        <dbReference type="Proteomes" id="UP000708576"/>
    </source>
</evidence>
<sequence length="402" mass="46574">MKTYTMKVITILSLSVILLFSGCQTKTKTDSTNVESSAEKWSLKMADAVMRDNDSLVYYLNPKKVKWEYDFAFLGQAIDRLGNIDPKYSKYMSDYIDYFVQEDGSVKTYKKSIYNIDRINPGKNVITLYKRTGEEKYKKVIDQLVQQMKEHPKTNSGGFWHKKVYPYQMWLDGIYMASPFLAQYAKEFNEPEWFDVVTFQIKLIYNKTKDEETGLMYHAWDESKEQSWSNPETGQSPHFWSRAMGWYTMAIVDVLDYLPENHADRDTLIQILNNTCEALLKVRDKETGLWYQVLDQGNREGNYLEGSGSSMFAYVFAKGANKGYLDSKYRTYAEETFDGIINHLITEYPDGRIEMKDICGGCGLGGNPYRDGSFEYYITEKKVINDTKGVAPFILTALELDR</sequence>
<proteinExistence type="predicted"/>
<comment type="caution">
    <text evidence="3">The sequence shown here is derived from an EMBL/GenBank/DDBJ whole genome shotgun (WGS) entry which is preliminary data.</text>
</comment>
<accession>A0ABS5JU84</accession>
<keyword evidence="2" id="KW-0732">Signal</keyword>
<dbReference type="Pfam" id="PF07470">
    <property type="entry name" value="Glyco_hydro_88"/>
    <property type="match status" value="1"/>
</dbReference>
<dbReference type="InterPro" id="IPR008928">
    <property type="entry name" value="6-hairpin_glycosidase_sf"/>
</dbReference>
<evidence type="ECO:0000313" key="3">
    <source>
        <dbReference type="EMBL" id="MBS2098419.1"/>
    </source>
</evidence>
<organism evidence="3 4">
    <name type="scientific">Carboxylicivirga linearis</name>
    <dbReference type="NCBI Taxonomy" id="1628157"/>
    <lineage>
        <taxon>Bacteria</taxon>
        <taxon>Pseudomonadati</taxon>
        <taxon>Bacteroidota</taxon>
        <taxon>Bacteroidia</taxon>
        <taxon>Marinilabiliales</taxon>
        <taxon>Marinilabiliaceae</taxon>
        <taxon>Carboxylicivirga</taxon>
    </lineage>
</organism>
<dbReference type="SUPFAM" id="SSF48208">
    <property type="entry name" value="Six-hairpin glycosidases"/>
    <property type="match status" value="1"/>
</dbReference>
<dbReference type="InterPro" id="IPR012341">
    <property type="entry name" value="6hp_glycosidase-like_sf"/>
</dbReference>
<dbReference type="InterPro" id="IPR052043">
    <property type="entry name" value="PolySaccharide_Degr_Enz"/>
</dbReference>
<keyword evidence="1 3" id="KW-0378">Hydrolase</keyword>
<dbReference type="PANTHER" id="PTHR33886:SF8">
    <property type="entry name" value="UNSATURATED RHAMNOGALACTURONAN HYDROLASE (EUROFUNG)"/>
    <property type="match status" value="1"/>
</dbReference>
<dbReference type="GO" id="GO:0016787">
    <property type="term" value="F:hydrolase activity"/>
    <property type="evidence" value="ECO:0007669"/>
    <property type="project" value="UniProtKB-KW"/>
</dbReference>
<evidence type="ECO:0000256" key="2">
    <source>
        <dbReference type="SAM" id="SignalP"/>
    </source>
</evidence>
<dbReference type="PROSITE" id="PS51257">
    <property type="entry name" value="PROKAR_LIPOPROTEIN"/>
    <property type="match status" value="1"/>
</dbReference>
<dbReference type="PANTHER" id="PTHR33886">
    <property type="entry name" value="UNSATURATED RHAMNOGALACTURONAN HYDROLASE (EUROFUNG)"/>
    <property type="match status" value="1"/>
</dbReference>
<gene>
    <name evidence="3" type="ORF">KEM10_09020</name>
</gene>
<feature type="signal peptide" evidence="2">
    <location>
        <begin position="1"/>
        <end position="25"/>
    </location>
</feature>
<dbReference type="Gene3D" id="1.50.10.10">
    <property type="match status" value="1"/>
</dbReference>